<keyword evidence="11" id="KW-0472">Membrane</keyword>
<keyword evidence="8" id="KW-0276">Fatty acid metabolism</keyword>
<comment type="similarity">
    <text evidence="15">Belongs to the THEM4/THEM5 thioesterase family.</text>
</comment>
<keyword evidence="26" id="KW-1185">Reference proteome</keyword>
<evidence type="ECO:0000313" key="26">
    <source>
        <dbReference type="Proteomes" id="UP001597380"/>
    </source>
</evidence>
<dbReference type="EC" id="3.1.2.2" evidence="16"/>
<protein>
    <recommendedName>
        <fullName evidence="17">Acyl-coenzyme A thioesterase THEM4</fullName>
        <ecNumber evidence="16">3.1.2.2</ecNumber>
    </recommendedName>
    <alternativeName>
        <fullName evidence="18">Thioesterase superfamily member 4</fullName>
    </alternativeName>
</protein>
<evidence type="ECO:0000256" key="23">
    <source>
        <dbReference type="ARBA" id="ARBA00048180"/>
    </source>
</evidence>
<evidence type="ECO:0000256" key="22">
    <source>
        <dbReference type="ARBA" id="ARBA00048074"/>
    </source>
</evidence>
<comment type="catalytic activity">
    <reaction evidence="21">
        <text>decanoyl-CoA + H2O = decanoate + CoA + H(+)</text>
        <dbReference type="Rhea" id="RHEA:40059"/>
        <dbReference type="ChEBI" id="CHEBI:15377"/>
        <dbReference type="ChEBI" id="CHEBI:15378"/>
        <dbReference type="ChEBI" id="CHEBI:27689"/>
        <dbReference type="ChEBI" id="CHEBI:57287"/>
        <dbReference type="ChEBI" id="CHEBI:61430"/>
    </reaction>
    <physiologicalReaction direction="left-to-right" evidence="21">
        <dbReference type="Rhea" id="RHEA:40060"/>
    </physiologicalReaction>
</comment>
<dbReference type="Pfam" id="PF03061">
    <property type="entry name" value="4HBT"/>
    <property type="match status" value="1"/>
</dbReference>
<evidence type="ECO:0000256" key="20">
    <source>
        <dbReference type="ARBA" id="ARBA00047734"/>
    </source>
</evidence>
<evidence type="ECO:0000256" key="8">
    <source>
        <dbReference type="ARBA" id="ARBA00022832"/>
    </source>
</evidence>
<name>A0ABW4XH67_9GAMM</name>
<dbReference type="Gene3D" id="3.10.129.10">
    <property type="entry name" value="Hotdog Thioesterase"/>
    <property type="match status" value="1"/>
</dbReference>
<comment type="catalytic activity">
    <reaction evidence="19">
        <text>octanoyl-CoA + H2O = octanoate + CoA + H(+)</text>
        <dbReference type="Rhea" id="RHEA:30143"/>
        <dbReference type="ChEBI" id="CHEBI:15377"/>
        <dbReference type="ChEBI" id="CHEBI:15378"/>
        <dbReference type="ChEBI" id="CHEBI:25646"/>
        <dbReference type="ChEBI" id="CHEBI:57287"/>
        <dbReference type="ChEBI" id="CHEBI:57386"/>
    </reaction>
    <physiologicalReaction direction="left-to-right" evidence="19">
        <dbReference type="Rhea" id="RHEA:30144"/>
    </physiologicalReaction>
</comment>
<evidence type="ECO:0000256" key="21">
    <source>
        <dbReference type="ARBA" id="ARBA00047969"/>
    </source>
</evidence>
<evidence type="ECO:0000256" key="13">
    <source>
        <dbReference type="ARBA" id="ARBA00035852"/>
    </source>
</evidence>
<evidence type="ECO:0000256" key="15">
    <source>
        <dbReference type="ARBA" id="ARBA00038456"/>
    </source>
</evidence>
<evidence type="ECO:0000256" key="12">
    <source>
        <dbReference type="ARBA" id="ARBA00023273"/>
    </source>
</evidence>
<keyword evidence="12" id="KW-0966">Cell projection</keyword>
<comment type="caution">
    <text evidence="25">The sequence shown here is derived from an EMBL/GenBank/DDBJ whole genome shotgun (WGS) entry which is preliminary data.</text>
</comment>
<keyword evidence="7 25" id="KW-0378">Hydrolase</keyword>
<dbReference type="InterPro" id="IPR029069">
    <property type="entry name" value="HotDog_dom_sf"/>
</dbReference>
<comment type="catalytic activity">
    <reaction evidence="13">
        <text>(5Z,8Z,11Z,14Z)-eicosatetraenoyl-CoA + H2O = (5Z,8Z,11Z,14Z)-eicosatetraenoate + CoA + H(+)</text>
        <dbReference type="Rhea" id="RHEA:40151"/>
        <dbReference type="ChEBI" id="CHEBI:15377"/>
        <dbReference type="ChEBI" id="CHEBI:15378"/>
        <dbReference type="ChEBI" id="CHEBI:32395"/>
        <dbReference type="ChEBI" id="CHEBI:57287"/>
        <dbReference type="ChEBI" id="CHEBI:57368"/>
    </reaction>
    <physiologicalReaction direction="left-to-right" evidence="13">
        <dbReference type="Rhea" id="RHEA:40152"/>
    </physiologicalReaction>
</comment>
<evidence type="ECO:0000313" key="25">
    <source>
        <dbReference type="EMBL" id="MFD2094397.1"/>
    </source>
</evidence>
<comment type="catalytic activity">
    <reaction evidence="14">
        <text>(9Z)-octadecenoyl-CoA + H2O = (9Z)-octadecenoate + CoA + H(+)</text>
        <dbReference type="Rhea" id="RHEA:40139"/>
        <dbReference type="ChEBI" id="CHEBI:15377"/>
        <dbReference type="ChEBI" id="CHEBI:15378"/>
        <dbReference type="ChEBI" id="CHEBI:30823"/>
        <dbReference type="ChEBI" id="CHEBI:57287"/>
        <dbReference type="ChEBI" id="CHEBI:57387"/>
    </reaction>
    <physiologicalReaction direction="left-to-right" evidence="14">
        <dbReference type="Rhea" id="RHEA:40140"/>
    </physiologicalReaction>
</comment>
<gene>
    <name evidence="25" type="ORF">ACFSJ3_00230</name>
</gene>
<evidence type="ECO:0000256" key="19">
    <source>
        <dbReference type="ARBA" id="ARBA00047588"/>
    </source>
</evidence>
<dbReference type="RefSeq" id="WP_345337772.1">
    <property type="nucleotide sequence ID" value="NZ_BAABLI010000003.1"/>
</dbReference>
<evidence type="ECO:0000256" key="2">
    <source>
        <dbReference type="ARBA" id="ARBA00004496"/>
    </source>
</evidence>
<evidence type="ECO:0000256" key="18">
    <source>
        <dbReference type="ARBA" id="ARBA00043210"/>
    </source>
</evidence>
<evidence type="ECO:0000256" key="11">
    <source>
        <dbReference type="ARBA" id="ARBA00023136"/>
    </source>
</evidence>
<keyword evidence="5" id="KW-0963">Cytoplasm</keyword>
<comment type="subcellular location">
    <subcellularLocation>
        <location evidence="3">Cell projection</location>
        <location evidence="3">Ruffle membrane</location>
    </subcellularLocation>
    <subcellularLocation>
        <location evidence="2">Cytoplasm</location>
    </subcellularLocation>
    <subcellularLocation>
        <location evidence="1">Membrane</location>
        <topology evidence="1">Peripheral membrane protein</topology>
    </subcellularLocation>
</comment>
<comment type="catalytic activity">
    <reaction evidence="20">
        <text>hexadecanoyl-CoA + H2O = hexadecanoate + CoA + H(+)</text>
        <dbReference type="Rhea" id="RHEA:16645"/>
        <dbReference type="ChEBI" id="CHEBI:7896"/>
        <dbReference type="ChEBI" id="CHEBI:15377"/>
        <dbReference type="ChEBI" id="CHEBI:15378"/>
        <dbReference type="ChEBI" id="CHEBI:57287"/>
        <dbReference type="ChEBI" id="CHEBI:57379"/>
        <dbReference type="EC" id="3.1.2.2"/>
    </reaction>
    <physiologicalReaction direction="left-to-right" evidence="20">
        <dbReference type="Rhea" id="RHEA:16646"/>
    </physiologicalReaction>
</comment>
<evidence type="ECO:0000256" key="5">
    <source>
        <dbReference type="ARBA" id="ARBA00022490"/>
    </source>
</evidence>
<keyword evidence="6" id="KW-0053">Apoptosis</keyword>
<comment type="catalytic activity">
    <reaction evidence="23">
        <text>tetradecanoyl-CoA + H2O = tetradecanoate + CoA + H(+)</text>
        <dbReference type="Rhea" id="RHEA:40119"/>
        <dbReference type="ChEBI" id="CHEBI:15377"/>
        <dbReference type="ChEBI" id="CHEBI:15378"/>
        <dbReference type="ChEBI" id="CHEBI:30807"/>
        <dbReference type="ChEBI" id="CHEBI:57287"/>
        <dbReference type="ChEBI" id="CHEBI:57385"/>
    </reaction>
    <physiologicalReaction direction="left-to-right" evidence="23">
        <dbReference type="Rhea" id="RHEA:40120"/>
    </physiologicalReaction>
</comment>
<dbReference type="Proteomes" id="UP001597380">
    <property type="component" value="Unassembled WGS sequence"/>
</dbReference>
<keyword evidence="10" id="KW-0443">Lipid metabolism</keyword>
<dbReference type="InterPro" id="IPR052365">
    <property type="entry name" value="THEM4/THEM5_acyl-CoA_thioest"/>
</dbReference>
<reference evidence="26" key="1">
    <citation type="journal article" date="2019" name="Int. J. Syst. Evol. Microbiol.">
        <title>The Global Catalogue of Microorganisms (GCM) 10K type strain sequencing project: providing services to taxonomists for standard genome sequencing and annotation.</title>
        <authorList>
            <consortium name="The Broad Institute Genomics Platform"/>
            <consortium name="The Broad Institute Genome Sequencing Center for Infectious Disease"/>
            <person name="Wu L."/>
            <person name="Ma J."/>
        </authorList>
    </citation>
    <scope>NUCLEOTIDE SEQUENCE [LARGE SCALE GENOMIC DNA]</scope>
    <source>
        <strain evidence="26">CGMCC 1.10992</strain>
    </source>
</reference>
<evidence type="ECO:0000256" key="10">
    <source>
        <dbReference type="ARBA" id="ARBA00023098"/>
    </source>
</evidence>
<organism evidence="25 26">
    <name type="scientific">Corallincola platygyrae</name>
    <dbReference type="NCBI Taxonomy" id="1193278"/>
    <lineage>
        <taxon>Bacteria</taxon>
        <taxon>Pseudomonadati</taxon>
        <taxon>Pseudomonadota</taxon>
        <taxon>Gammaproteobacteria</taxon>
        <taxon>Alteromonadales</taxon>
        <taxon>Psychromonadaceae</taxon>
        <taxon>Corallincola</taxon>
    </lineage>
</organism>
<evidence type="ECO:0000256" key="17">
    <source>
        <dbReference type="ARBA" id="ARBA00040123"/>
    </source>
</evidence>
<dbReference type="InterPro" id="IPR006683">
    <property type="entry name" value="Thioestr_dom"/>
</dbReference>
<dbReference type="GO" id="GO:0016787">
    <property type="term" value="F:hydrolase activity"/>
    <property type="evidence" value="ECO:0007669"/>
    <property type="project" value="UniProtKB-KW"/>
</dbReference>
<evidence type="ECO:0000256" key="7">
    <source>
        <dbReference type="ARBA" id="ARBA00022801"/>
    </source>
</evidence>
<proteinExistence type="inferred from homology"/>
<dbReference type="PANTHER" id="PTHR12418:SF19">
    <property type="entry name" value="ACYL-COENZYME A THIOESTERASE THEM4"/>
    <property type="match status" value="1"/>
</dbReference>
<evidence type="ECO:0000256" key="16">
    <source>
        <dbReference type="ARBA" id="ARBA00038848"/>
    </source>
</evidence>
<dbReference type="SUPFAM" id="SSF54637">
    <property type="entry name" value="Thioesterase/thiol ester dehydrase-isomerase"/>
    <property type="match status" value="1"/>
</dbReference>
<sequence length="166" mass="18195">METQVAFQDQIPHNHCFGCGPNNAQGLQIKSYWQDDCTSICNFSALPHHSAGPKGYLNGGIISTLIDCHAICTSIADCYRENNQHIGEGPVHWCVTGELNVRYLAPAPIATPVQLIAKVTETSGKKRIIECKLYSVDQHDRTLCATASVVAIKVPESWLESSSRIE</sequence>
<dbReference type="PANTHER" id="PTHR12418">
    <property type="entry name" value="ACYL-COENZYME A THIOESTERASE THEM4"/>
    <property type="match status" value="1"/>
</dbReference>
<evidence type="ECO:0000256" key="4">
    <source>
        <dbReference type="ARBA" id="ARBA00022475"/>
    </source>
</evidence>
<feature type="domain" description="Thioesterase" evidence="24">
    <location>
        <begin position="55"/>
        <end position="139"/>
    </location>
</feature>
<dbReference type="CDD" id="cd03443">
    <property type="entry name" value="PaaI_thioesterase"/>
    <property type="match status" value="1"/>
</dbReference>
<evidence type="ECO:0000259" key="24">
    <source>
        <dbReference type="Pfam" id="PF03061"/>
    </source>
</evidence>
<keyword evidence="4" id="KW-1003">Cell membrane</keyword>
<evidence type="ECO:0000256" key="1">
    <source>
        <dbReference type="ARBA" id="ARBA00004170"/>
    </source>
</evidence>
<evidence type="ECO:0000256" key="6">
    <source>
        <dbReference type="ARBA" id="ARBA00022703"/>
    </source>
</evidence>
<evidence type="ECO:0000256" key="3">
    <source>
        <dbReference type="ARBA" id="ARBA00004632"/>
    </source>
</evidence>
<evidence type="ECO:0000256" key="9">
    <source>
        <dbReference type="ARBA" id="ARBA00022946"/>
    </source>
</evidence>
<comment type="catalytic activity">
    <reaction evidence="22">
        <text>dodecanoyl-CoA + H2O = dodecanoate + CoA + H(+)</text>
        <dbReference type="Rhea" id="RHEA:30135"/>
        <dbReference type="ChEBI" id="CHEBI:15377"/>
        <dbReference type="ChEBI" id="CHEBI:15378"/>
        <dbReference type="ChEBI" id="CHEBI:18262"/>
        <dbReference type="ChEBI" id="CHEBI:57287"/>
        <dbReference type="ChEBI" id="CHEBI:57375"/>
    </reaction>
    <physiologicalReaction direction="left-to-right" evidence="22">
        <dbReference type="Rhea" id="RHEA:30136"/>
    </physiologicalReaction>
</comment>
<keyword evidence="9" id="KW-0809">Transit peptide</keyword>
<accession>A0ABW4XH67</accession>
<evidence type="ECO:0000256" key="14">
    <source>
        <dbReference type="ARBA" id="ARBA00037002"/>
    </source>
</evidence>
<dbReference type="EMBL" id="JBHUHT010000003">
    <property type="protein sequence ID" value="MFD2094397.1"/>
    <property type="molecule type" value="Genomic_DNA"/>
</dbReference>